<sequence length="153" mass="17191">MSPSPAHGSNRSLPPPKNADSTRVACQVTDEIMMTEQDNNSDDCLRQLTNAMNKLLDRFDQDEERQKQDSLIIQRATEELRKRLEKLENPAAKHNTNKTPTALITTDTGSQKTKTFAEAINRNNNTTGINLRIQHPLPAPPKTLSINLKEEMS</sequence>
<feature type="compositionally biased region" description="Polar residues" evidence="1">
    <location>
        <begin position="1"/>
        <end position="12"/>
    </location>
</feature>
<feature type="region of interest" description="Disordered" evidence="1">
    <location>
        <begin position="1"/>
        <end position="23"/>
    </location>
</feature>
<feature type="region of interest" description="Disordered" evidence="1">
    <location>
        <begin position="87"/>
        <end position="110"/>
    </location>
</feature>
<proteinExistence type="predicted"/>
<organism evidence="2 3">
    <name type="scientific">Austropuccinia psidii MF-1</name>
    <dbReference type="NCBI Taxonomy" id="1389203"/>
    <lineage>
        <taxon>Eukaryota</taxon>
        <taxon>Fungi</taxon>
        <taxon>Dikarya</taxon>
        <taxon>Basidiomycota</taxon>
        <taxon>Pucciniomycotina</taxon>
        <taxon>Pucciniomycetes</taxon>
        <taxon>Pucciniales</taxon>
        <taxon>Sphaerophragmiaceae</taxon>
        <taxon>Austropuccinia</taxon>
    </lineage>
</organism>
<evidence type="ECO:0000256" key="1">
    <source>
        <dbReference type="SAM" id="MobiDB-lite"/>
    </source>
</evidence>
<dbReference type="AlphaFoldDB" id="A0A9Q3E9T4"/>
<evidence type="ECO:0000313" key="2">
    <source>
        <dbReference type="EMBL" id="MBW0516187.1"/>
    </source>
</evidence>
<feature type="compositionally biased region" description="Polar residues" evidence="1">
    <location>
        <begin position="97"/>
        <end position="110"/>
    </location>
</feature>
<reference evidence="2" key="1">
    <citation type="submission" date="2021-03" db="EMBL/GenBank/DDBJ databases">
        <title>Draft genome sequence of rust myrtle Austropuccinia psidii MF-1, a brazilian biotype.</title>
        <authorList>
            <person name="Quecine M.C."/>
            <person name="Pachon D.M.R."/>
            <person name="Bonatelli M.L."/>
            <person name="Correr F.H."/>
            <person name="Franceschini L.M."/>
            <person name="Leite T.F."/>
            <person name="Margarido G.R.A."/>
            <person name="Almeida C.A."/>
            <person name="Ferrarezi J.A."/>
            <person name="Labate C.A."/>
        </authorList>
    </citation>
    <scope>NUCLEOTIDE SEQUENCE</scope>
    <source>
        <strain evidence="2">MF-1</strain>
    </source>
</reference>
<dbReference type="EMBL" id="AVOT02025099">
    <property type="protein sequence ID" value="MBW0516187.1"/>
    <property type="molecule type" value="Genomic_DNA"/>
</dbReference>
<accession>A0A9Q3E9T4</accession>
<evidence type="ECO:0000313" key="3">
    <source>
        <dbReference type="Proteomes" id="UP000765509"/>
    </source>
</evidence>
<comment type="caution">
    <text evidence="2">The sequence shown here is derived from an EMBL/GenBank/DDBJ whole genome shotgun (WGS) entry which is preliminary data.</text>
</comment>
<gene>
    <name evidence="2" type="ORF">O181_055902</name>
</gene>
<protein>
    <submittedName>
        <fullName evidence="2">Uncharacterized protein</fullName>
    </submittedName>
</protein>
<dbReference type="Proteomes" id="UP000765509">
    <property type="component" value="Unassembled WGS sequence"/>
</dbReference>
<name>A0A9Q3E9T4_9BASI</name>
<keyword evidence="3" id="KW-1185">Reference proteome</keyword>